<evidence type="ECO:0000256" key="6">
    <source>
        <dbReference type="ARBA" id="ARBA00023157"/>
    </source>
</evidence>
<feature type="active site" evidence="8">
    <location>
        <position position="89"/>
    </location>
</feature>
<evidence type="ECO:0000313" key="12">
    <source>
        <dbReference type="Proteomes" id="UP001454036"/>
    </source>
</evidence>
<keyword evidence="6" id="KW-1015">Disulfide bond</keyword>
<feature type="active site" evidence="8">
    <location>
        <position position="149"/>
    </location>
</feature>
<reference evidence="11 12" key="1">
    <citation type="submission" date="2024-01" db="EMBL/GenBank/DDBJ databases">
        <title>The complete chloroplast genome sequence of Lithospermum erythrorhizon: insights into the phylogenetic relationship among Boraginaceae species and the maternal lineages of purple gromwells.</title>
        <authorList>
            <person name="Okada T."/>
            <person name="Watanabe K."/>
        </authorList>
    </citation>
    <scope>NUCLEOTIDE SEQUENCE [LARGE SCALE GENOMIC DNA]</scope>
</reference>
<name>A0AAV3PJD9_LITER</name>
<evidence type="ECO:0000256" key="5">
    <source>
        <dbReference type="ARBA" id="ARBA00022801"/>
    </source>
</evidence>
<comment type="caution">
    <text evidence="11">The sequence shown here is derived from an EMBL/GenBank/DDBJ whole genome shotgun (WGS) entry which is preliminary data.</text>
</comment>
<dbReference type="InterPro" id="IPR001568">
    <property type="entry name" value="RNase_T2-like"/>
</dbReference>
<dbReference type="GO" id="GO:0003723">
    <property type="term" value="F:RNA binding"/>
    <property type="evidence" value="ECO:0007669"/>
    <property type="project" value="InterPro"/>
</dbReference>
<organism evidence="11 12">
    <name type="scientific">Lithospermum erythrorhizon</name>
    <name type="common">Purple gromwell</name>
    <name type="synonym">Lithospermum officinale var. erythrorhizon</name>
    <dbReference type="NCBI Taxonomy" id="34254"/>
    <lineage>
        <taxon>Eukaryota</taxon>
        <taxon>Viridiplantae</taxon>
        <taxon>Streptophyta</taxon>
        <taxon>Embryophyta</taxon>
        <taxon>Tracheophyta</taxon>
        <taxon>Spermatophyta</taxon>
        <taxon>Magnoliopsida</taxon>
        <taxon>eudicotyledons</taxon>
        <taxon>Gunneridae</taxon>
        <taxon>Pentapetalae</taxon>
        <taxon>asterids</taxon>
        <taxon>lamiids</taxon>
        <taxon>Boraginales</taxon>
        <taxon>Boraginaceae</taxon>
        <taxon>Boraginoideae</taxon>
        <taxon>Lithospermeae</taxon>
        <taxon>Lithospermum</taxon>
    </lineage>
</organism>
<dbReference type="SUPFAM" id="SSF55895">
    <property type="entry name" value="Ribonuclease Rh-like"/>
    <property type="match status" value="1"/>
</dbReference>
<evidence type="ECO:0000256" key="7">
    <source>
        <dbReference type="ARBA" id="ARBA00023239"/>
    </source>
</evidence>
<evidence type="ECO:0000256" key="9">
    <source>
        <dbReference type="RuleBase" id="RU004328"/>
    </source>
</evidence>
<accession>A0AAV3PJD9</accession>
<dbReference type="InterPro" id="IPR033697">
    <property type="entry name" value="Ribonuclease_T2_eukaryotic"/>
</dbReference>
<dbReference type="GO" id="GO:0033897">
    <property type="term" value="F:ribonuclease T2 activity"/>
    <property type="evidence" value="ECO:0007669"/>
    <property type="project" value="InterPro"/>
</dbReference>
<evidence type="ECO:0000256" key="10">
    <source>
        <dbReference type="SAM" id="SignalP"/>
    </source>
</evidence>
<dbReference type="CDD" id="cd01061">
    <property type="entry name" value="RNase_T2_euk"/>
    <property type="match status" value="1"/>
</dbReference>
<keyword evidence="5" id="KW-0378">Hydrolase</keyword>
<dbReference type="EMBL" id="BAABME010017796">
    <property type="protein sequence ID" value="GAA0151380.1"/>
    <property type="molecule type" value="Genomic_DNA"/>
</dbReference>
<gene>
    <name evidence="11" type="ORF">LIER_37278</name>
</gene>
<keyword evidence="7" id="KW-0456">Lyase</keyword>
<dbReference type="PANTHER" id="PTHR11240:SF22">
    <property type="entry name" value="RIBONUCLEASE T2"/>
    <property type="match status" value="1"/>
</dbReference>
<keyword evidence="12" id="KW-1185">Reference proteome</keyword>
<sequence length="265" mass="29404">MASTKSMAFSSSIAISLTLIQLTLVLCNTQFLNFKDGEVIKSVVSEQREFDYFLLSLQWPATYCRTTKKCCSQNGCCKGSNGPAGFTIHGLWADYNDGTWPSCCNGPQFDETKLLPLFDELKTYWPTLSCSNSSSCHGGKGLFWGHEKHGTCEFPYIKDEYDFFTKALSLYFKYNVTEMLSQAGYVASDSAKYPLEGIISAIKNSFGTPEIACTGDAVEEIRLCFNKNFEPQDCFSGISCPSHVSLPVYASMGLKNDGIVKWFNA</sequence>
<keyword evidence="2" id="KW-0540">Nuclease</keyword>
<evidence type="ECO:0000256" key="4">
    <source>
        <dbReference type="ARBA" id="ARBA00022759"/>
    </source>
</evidence>
<dbReference type="AlphaFoldDB" id="A0AAV3PJD9"/>
<comment type="similarity">
    <text evidence="1 9">Belongs to the RNase T2 family.</text>
</comment>
<dbReference type="GO" id="GO:0016787">
    <property type="term" value="F:hydrolase activity"/>
    <property type="evidence" value="ECO:0007669"/>
    <property type="project" value="UniProtKB-KW"/>
</dbReference>
<dbReference type="GO" id="GO:0005576">
    <property type="term" value="C:extracellular region"/>
    <property type="evidence" value="ECO:0007669"/>
    <property type="project" value="TreeGrafter"/>
</dbReference>
<keyword evidence="3 10" id="KW-0732">Signal</keyword>
<dbReference type="FunFam" id="3.90.730.10:FF:000007">
    <property type="entry name" value="Ribonuclease T2"/>
    <property type="match status" value="1"/>
</dbReference>
<feature type="signal peptide" evidence="10">
    <location>
        <begin position="1"/>
        <end position="27"/>
    </location>
</feature>
<dbReference type="InterPro" id="IPR036430">
    <property type="entry name" value="RNase_T2-like_sf"/>
</dbReference>
<evidence type="ECO:0000256" key="1">
    <source>
        <dbReference type="ARBA" id="ARBA00007469"/>
    </source>
</evidence>
<evidence type="ECO:0000256" key="8">
    <source>
        <dbReference type="PIRSR" id="PIRSR633697-1"/>
    </source>
</evidence>
<protein>
    <submittedName>
        <fullName evidence="11">Endoribonuclease</fullName>
    </submittedName>
</protein>
<evidence type="ECO:0000256" key="2">
    <source>
        <dbReference type="ARBA" id="ARBA00022722"/>
    </source>
</evidence>
<keyword evidence="4" id="KW-0255">Endonuclease</keyword>
<dbReference type="PANTHER" id="PTHR11240">
    <property type="entry name" value="RIBONUCLEASE T2"/>
    <property type="match status" value="1"/>
</dbReference>
<dbReference type="Proteomes" id="UP001454036">
    <property type="component" value="Unassembled WGS sequence"/>
</dbReference>
<evidence type="ECO:0000256" key="3">
    <source>
        <dbReference type="ARBA" id="ARBA00022729"/>
    </source>
</evidence>
<dbReference type="GO" id="GO:0006401">
    <property type="term" value="P:RNA catabolic process"/>
    <property type="evidence" value="ECO:0007669"/>
    <property type="project" value="TreeGrafter"/>
</dbReference>
<dbReference type="Gene3D" id="3.90.730.10">
    <property type="entry name" value="Ribonuclease T2-like"/>
    <property type="match status" value="1"/>
</dbReference>
<proteinExistence type="inferred from homology"/>
<evidence type="ECO:0000313" key="11">
    <source>
        <dbReference type="EMBL" id="GAA0151380.1"/>
    </source>
</evidence>
<feature type="active site" evidence="8">
    <location>
        <position position="147"/>
    </location>
</feature>
<feature type="chain" id="PRO_5043786058" evidence="10">
    <location>
        <begin position="28"/>
        <end position="265"/>
    </location>
</feature>
<dbReference type="Pfam" id="PF00445">
    <property type="entry name" value="Ribonuclease_T2"/>
    <property type="match status" value="1"/>
</dbReference>